<dbReference type="InterPro" id="IPR012902">
    <property type="entry name" value="N_methyl_site"/>
</dbReference>
<proteinExistence type="predicted"/>
<dbReference type="RefSeq" id="WP_281908479.1">
    <property type="nucleotide sequence ID" value="NZ_AP026966.1"/>
</dbReference>
<evidence type="ECO:0000313" key="3">
    <source>
        <dbReference type="Proteomes" id="UP001163336"/>
    </source>
</evidence>
<keyword evidence="3" id="KW-1185">Reference proteome</keyword>
<protein>
    <recommendedName>
        <fullName evidence="4">Type IV pilus modification protein PilV</fullName>
    </recommendedName>
</protein>
<evidence type="ECO:0000256" key="1">
    <source>
        <dbReference type="SAM" id="Phobius"/>
    </source>
</evidence>
<evidence type="ECO:0008006" key="4">
    <source>
        <dbReference type="Google" id="ProtNLM"/>
    </source>
</evidence>
<organism evidence="2 3">
    <name type="scientific">Massilia varians</name>
    <dbReference type="NCBI Taxonomy" id="457921"/>
    <lineage>
        <taxon>Bacteria</taxon>
        <taxon>Pseudomonadati</taxon>
        <taxon>Pseudomonadota</taxon>
        <taxon>Betaproteobacteria</taxon>
        <taxon>Burkholderiales</taxon>
        <taxon>Oxalobacteraceae</taxon>
        <taxon>Telluria group</taxon>
        <taxon>Massilia</taxon>
    </lineage>
</organism>
<keyword evidence="1" id="KW-1133">Transmembrane helix</keyword>
<dbReference type="Pfam" id="PF07963">
    <property type="entry name" value="N_methyl"/>
    <property type="match status" value="1"/>
</dbReference>
<feature type="transmembrane region" description="Helical" evidence="1">
    <location>
        <begin position="21"/>
        <end position="40"/>
    </location>
</feature>
<accession>A0ABN6TFD1</accession>
<gene>
    <name evidence="2" type="ORF">MasN3_31640</name>
</gene>
<keyword evidence="1" id="KW-0472">Membrane</keyword>
<name>A0ABN6TFD1_9BURK</name>
<keyword evidence="1" id="KW-0812">Transmembrane</keyword>
<sequence>MKRTPSLPSRLRERGVGLLEVLITMVVLAFGLLGLAAFQAKAHVGTIESYQRAQAAVLLQDMQARLSGNGAQAGAYVTEAPLGTGSTLETDCAAAAVGTQRDLCEWNLALQGAAEQRSGNNAGAMQGARGCVELVRAENQAAGVCSPAVYLVTVAWQGMHATKAPAQACGKDQYGADTHRRTVSARVAVALPGCS</sequence>
<dbReference type="Proteomes" id="UP001163336">
    <property type="component" value="Chromosome"/>
</dbReference>
<reference evidence="2" key="1">
    <citation type="submission" date="2022-11" db="EMBL/GenBank/DDBJ databases">
        <title>Isolation and characterization of PLA-degrading bacterium Massilia sp. from Antarctic soil.</title>
        <authorList>
            <person name="Sato K."/>
            <person name="Gomez-Fuentes C."/>
            <person name="Ahmad S.A."/>
            <person name="Zulkharnain A."/>
        </authorList>
    </citation>
    <scope>NUCLEOTIDE SEQUENCE</scope>
    <source>
        <strain evidence="2">N-3</strain>
    </source>
</reference>
<evidence type="ECO:0000313" key="2">
    <source>
        <dbReference type="EMBL" id="BDT59670.1"/>
    </source>
</evidence>
<dbReference type="EMBL" id="AP026966">
    <property type="protein sequence ID" value="BDT59670.1"/>
    <property type="molecule type" value="Genomic_DNA"/>
</dbReference>